<dbReference type="InterPro" id="IPR036910">
    <property type="entry name" value="HMG_box_dom_sf"/>
</dbReference>
<comment type="caution">
    <text evidence="1">The sequence shown here is derived from an EMBL/GenBank/DDBJ whole genome shotgun (WGS) entry which is preliminary data.</text>
</comment>
<dbReference type="Gene3D" id="1.10.30.10">
    <property type="entry name" value="High mobility group box domain"/>
    <property type="match status" value="1"/>
</dbReference>
<dbReference type="Proteomes" id="UP000789342">
    <property type="component" value="Unassembled WGS sequence"/>
</dbReference>
<feature type="non-terminal residue" evidence="1">
    <location>
        <position position="136"/>
    </location>
</feature>
<protein>
    <submittedName>
        <fullName evidence="1">18914_t:CDS:1</fullName>
    </submittedName>
</protein>
<proteinExistence type="predicted"/>
<keyword evidence="2" id="KW-1185">Reference proteome</keyword>
<sequence>MSQKFERTRRTPAQLTAIIASSKSQRELNKIAFKEQERIIELQKETREVQCIVKGLLGHNEFGDVKTTLTLREFLKLPVVMKSGHVKRPPNSYILHRRDVASEFRNVKVKLSVHEITSIVKERRKNLDEVESKFWE</sequence>
<dbReference type="AlphaFoldDB" id="A0A9N9I0P6"/>
<organism evidence="1 2">
    <name type="scientific">Acaulospora morrowiae</name>
    <dbReference type="NCBI Taxonomy" id="94023"/>
    <lineage>
        <taxon>Eukaryota</taxon>
        <taxon>Fungi</taxon>
        <taxon>Fungi incertae sedis</taxon>
        <taxon>Mucoromycota</taxon>
        <taxon>Glomeromycotina</taxon>
        <taxon>Glomeromycetes</taxon>
        <taxon>Diversisporales</taxon>
        <taxon>Acaulosporaceae</taxon>
        <taxon>Acaulospora</taxon>
    </lineage>
</organism>
<dbReference type="OrthoDB" id="6247875at2759"/>
<evidence type="ECO:0000313" key="1">
    <source>
        <dbReference type="EMBL" id="CAG8715374.1"/>
    </source>
</evidence>
<dbReference type="SUPFAM" id="SSF47095">
    <property type="entry name" value="HMG-box"/>
    <property type="match status" value="1"/>
</dbReference>
<evidence type="ECO:0000313" key="2">
    <source>
        <dbReference type="Proteomes" id="UP000789342"/>
    </source>
</evidence>
<accession>A0A9N9I0P6</accession>
<gene>
    <name evidence="1" type="ORF">AMORRO_LOCUS12967</name>
</gene>
<name>A0A9N9I0P6_9GLOM</name>
<dbReference type="EMBL" id="CAJVPV010020653">
    <property type="protein sequence ID" value="CAG8715374.1"/>
    <property type="molecule type" value="Genomic_DNA"/>
</dbReference>
<reference evidence="1" key="1">
    <citation type="submission" date="2021-06" db="EMBL/GenBank/DDBJ databases">
        <authorList>
            <person name="Kallberg Y."/>
            <person name="Tangrot J."/>
            <person name="Rosling A."/>
        </authorList>
    </citation>
    <scope>NUCLEOTIDE SEQUENCE</scope>
    <source>
        <strain evidence="1">CL551</strain>
    </source>
</reference>